<evidence type="ECO:0000256" key="3">
    <source>
        <dbReference type="ARBA" id="ARBA00015407"/>
    </source>
</evidence>
<comment type="caution">
    <text evidence="7">The sequence shown here is derived from an EMBL/GenBank/DDBJ whole genome shotgun (WGS) entry which is preliminary data.</text>
</comment>
<dbReference type="InterPro" id="IPR035985">
    <property type="entry name" value="Ubiquitin-activating_enz"/>
</dbReference>
<evidence type="ECO:0000259" key="6">
    <source>
        <dbReference type="Pfam" id="PF00899"/>
    </source>
</evidence>
<dbReference type="PANTHER" id="PTHR10953">
    <property type="entry name" value="UBIQUITIN-ACTIVATING ENZYME E1"/>
    <property type="match status" value="1"/>
</dbReference>
<protein>
    <recommendedName>
        <fullName evidence="3">NEDD8-activating enzyme E1 regulatory subunit</fullName>
    </recommendedName>
</protein>
<dbReference type="GO" id="GO:0019781">
    <property type="term" value="F:NEDD8 activating enzyme activity"/>
    <property type="evidence" value="ECO:0007669"/>
    <property type="project" value="InterPro"/>
</dbReference>
<dbReference type="InterPro" id="IPR000594">
    <property type="entry name" value="ThiF_NAD_FAD-bd"/>
</dbReference>
<evidence type="ECO:0000256" key="1">
    <source>
        <dbReference type="ARBA" id="ARBA00005032"/>
    </source>
</evidence>
<dbReference type="InterPro" id="IPR030667">
    <property type="entry name" value="APP-BP1"/>
</dbReference>
<evidence type="ECO:0000313" key="7">
    <source>
        <dbReference type="EMBL" id="KAI1714882.1"/>
    </source>
</evidence>
<dbReference type="EMBL" id="JAKKPZ010000012">
    <property type="protein sequence ID" value="KAI1714882.1"/>
    <property type="molecule type" value="Genomic_DNA"/>
</dbReference>
<comment type="similarity">
    <text evidence="2">Belongs to the ubiquitin-activating E1 family. ULA1 subfamily.</text>
</comment>
<dbReference type="PIRSF" id="PIRSF039099">
    <property type="entry name" value="APP-BP1"/>
    <property type="match status" value="1"/>
</dbReference>
<evidence type="ECO:0000313" key="8">
    <source>
        <dbReference type="Proteomes" id="UP001201812"/>
    </source>
</evidence>
<gene>
    <name evidence="7" type="ORF">DdX_08153</name>
</gene>
<dbReference type="InterPro" id="IPR045886">
    <property type="entry name" value="ThiF/MoeB/HesA"/>
</dbReference>
<dbReference type="Pfam" id="PF00899">
    <property type="entry name" value="ThiF"/>
    <property type="match status" value="1"/>
</dbReference>
<keyword evidence="4" id="KW-0833">Ubl conjugation pathway</keyword>
<feature type="domain" description="THIF-type NAD/FAD binding fold" evidence="6">
    <location>
        <begin position="8"/>
        <end position="619"/>
    </location>
</feature>
<dbReference type="SUPFAM" id="SSF69572">
    <property type="entry name" value="Activating enzymes of the ubiquitin-like proteins"/>
    <property type="match status" value="2"/>
</dbReference>
<evidence type="ECO:0000256" key="5">
    <source>
        <dbReference type="SAM" id="MobiDB-lite"/>
    </source>
</evidence>
<keyword evidence="8" id="KW-1185">Reference proteome</keyword>
<comment type="pathway">
    <text evidence="1">Protein modification; protein neddylation.</text>
</comment>
<sequence>MEQDSVRYDRQVRLWGEEGQQSIQQASVCVFGSSALATEILKSLVLAGVGKFRVIDDAVIGESDLGQNFFTTADDVGKSRAEIVVKNLLELNPSVKGDFVVRNFDATNLKDLLEFSTVISTNLAEKRAERLSDFLFEHGVPLVYARICGMFGYVRLCYNQHTVWNSHLENPPNDFRLDRPFEAQMKFADSMDLDAMNHEQHSHTPYLILYIKALEKWRNQQSSDVTMNGNDSLMLPDNFAKRSLDEENFNEAKTNLIKSFGSCKISENVRKVFNDPKAMARSAQSLATHSNGSLEFLRPFWVLAAAVHSFWLRHNQLPLSGVLPDMTSDSARYTQLLQIYKQKASEDAQEVFEITKEIVRERHSQLSAMLNVCSDSAAVPPSELMTKTLRMAPSDYGSRMSTSSDKNGEAGQAQDHEMCSNFSGDEEVSQPPKTFYDHVAGLPAFDITWQQCQQFCKSAAQIAVQNGVSLKEENQAGLDSLLKHIADPNLEEKPITIDCLVWFILLRAMDRFQMEKDRFPGTNGVPCGIDSKDLKRRVDTLIAETNNSELKEASQRLIPQEAIDEICRYGAAEPHVICAIVGGALAQEVIKLVTHQYLPVDNAFIFDGHSQNATAFRIEKN</sequence>
<dbReference type="GO" id="GO:0005737">
    <property type="term" value="C:cytoplasm"/>
    <property type="evidence" value="ECO:0007669"/>
    <property type="project" value="TreeGrafter"/>
</dbReference>
<dbReference type="AlphaFoldDB" id="A0AAD4R7B5"/>
<proteinExistence type="inferred from homology"/>
<dbReference type="Proteomes" id="UP001201812">
    <property type="component" value="Unassembled WGS sequence"/>
</dbReference>
<organism evidence="7 8">
    <name type="scientific">Ditylenchus destructor</name>
    <dbReference type="NCBI Taxonomy" id="166010"/>
    <lineage>
        <taxon>Eukaryota</taxon>
        <taxon>Metazoa</taxon>
        <taxon>Ecdysozoa</taxon>
        <taxon>Nematoda</taxon>
        <taxon>Chromadorea</taxon>
        <taxon>Rhabditida</taxon>
        <taxon>Tylenchina</taxon>
        <taxon>Tylenchomorpha</taxon>
        <taxon>Sphaerularioidea</taxon>
        <taxon>Anguinidae</taxon>
        <taxon>Anguininae</taxon>
        <taxon>Ditylenchus</taxon>
    </lineage>
</organism>
<reference evidence="7" key="1">
    <citation type="submission" date="2022-01" db="EMBL/GenBank/DDBJ databases">
        <title>Genome Sequence Resource for Two Populations of Ditylenchus destructor, the Migratory Endoparasitic Phytonematode.</title>
        <authorList>
            <person name="Zhang H."/>
            <person name="Lin R."/>
            <person name="Xie B."/>
        </authorList>
    </citation>
    <scope>NUCLEOTIDE SEQUENCE</scope>
    <source>
        <strain evidence="7">BazhouSP</strain>
    </source>
</reference>
<feature type="region of interest" description="Disordered" evidence="5">
    <location>
        <begin position="395"/>
        <end position="415"/>
    </location>
</feature>
<dbReference type="GO" id="GO:0045116">
    <property type="term" value="P:protein neddylation"/>
    <property type="evidence" value="ECO:0007669"/>
    <property type="project" value="InterPro"/>
</dbReference>
<evidence type="ECO:0000256" key="4">
    <source>
        <dbReference type="ARBA" id="ARBA00022786"/>
    </source>
</evidence>
<accession>A0AAD4R7B5</accession>
<evidence type="ECO:0000256" key="2">
    <source>
        <dbReference type="ARBA" id="ARBA00006868"/>
    </source>
</evidence>
<dbReference type="PANTHER" id="PTHR10953:SF29">
    <property type="entry name" value="NEDD8-ACTIVATING ENZYME E1 REGULATORY SUBUNIT"/>
    <property type="match status" value="1"/>
</dbReference>
<dbReference type="Gene3D" id="3.40.50.720">
    <property type="entry name" value="NAD(P)-binding Rossmann-like Domain"/>
    <property type="match status" value="2"/>
</dbReference>
<name>A0AAD4R7B5_9BILA</name>